<keyword evidence="5" id="KW-1185">Reference proteome</keyword>
<dbReference type="PANTHER" id="PTHR11783">
    <property type="entry name" value="SULFOTRANSFERASE SULT"/>
    <property type="match status" value="1"/>
</dbReference>
<evidence type="ECO:0000313" key="5">
    <source>
        <dbReference type="Proteomes" id="UP000035682"/>
    </source>
</evidence>
<accession>A0A090LR52</accession>
<sequence length="314" mass="36475">MIDKNAYIEKALNRIKESIYCIDDKDGLIEEKGKPLFREVDGNLFFSSGTTKSIRSAMTAKLRDDDVIVGSWPKSGSTWMRHIVLQLVNDKYFNGITDQYLESPMIEFMGSDIISLLPSQRILKTHFDVKCCPMSNIAKYIIIVRNPKDVLVSFFHHMKLIPSYQFEDGDFNIFFEIFITGKIEFGSYFDYLLGWHSKLNNPNVLVVKYEDLYNDRKVYITKVANFIGGKALDRIKDDDSINKIINESTVSSMKKDIERFTGRGSNNNWFIRKGGVGGWKDYLTDEQSKKIDVLFYEKLKGTIFENMWIEEMKR</sequence>
<gene>
    <name evidence="4 6 7" type="ORF">SRAE_2000472100</name>
</gene>
<dbReference type="RefSeq" id="XP_024509280.1">
    <property type="nucleotide sequence ID" value="XM_024643631.1"/>
</dbReference>
<dbReference type="OrthoDB" id="205623at2759"/>
<comment type="similarity">
    <text evidence="1">Belongs to the sulfotransferase 1 family.</text>
</comment>
<dbReference type="InterPro" id="IPR000863">
    <property type="entry name" value="Sulfotransferase_dom"/>
</dbReference>
<dbReference type="Gene3D" id="3.40.50.300">
    <property type="entry name" value="P-loop containing nucleotide triphosphate hydrolases"/>
    <property type="match status" value="1"/>
</dbReference>
<evidence type="ECO:0000313" key="4">
    <source>
        <dbReference type="EMBL" id="CEF70081.1"/>
    </source>
</evidence>
<reference evidence="6" key="2">
    <citation type="submission" date="2020-12" db="UniProtKB">
        <authorList>
            <consortium name="WormBaseParasite"/>
        </authorList>
    </citation>
    <scope>IDENTIFICATION</scope>
</reference>
<name>A0A090LR52_STRRB</name>
<dbReference type="AlphaFoldDB" id="A0A090LR52"/>
<evidence type="ECO:0000259" key="3">
    <source>
        <dbReference type="Pfam" id="PF00685"/>
    </source>
</evidence>
<dbReference type="EMBL" id="LN609529">
    <property type="protein sequence ID" value="CEF70081.1"/>
    <property type="molecule type" value="Genomic_DNA"/>
</dbReference>
<proteinExistence type="inferred from homology"/>
<evidence type="ECO:0000256" key="2">
    <source>
        <dbReference type="ARBA" id="ARBA00022679"/>
    </source>
</evidence>
<organism evidence="4">
    <name type="scientific">Strongyloides ratti</name>
    <name type="common">Parasitic roundworm</name>
    <dbReference type="NCBI Taxonomy" id="34506"/>
    <lineage>
        <taxon>Eukaryota</taxon>
        <taxon>Metazoa</taxon>
        <taxon>Ecdysozoa</taxon>
        <taxon>Nematoda</taxon>
        <taxon>Chromadorea</taxon>
        <taxon>Rhabditida</taxon>
        <taxon>Tylenchina</taxon>
        <taxon>Panagrolaimomorpha</taxon>
        <taxon>Strongyloidoidea</taxon>
        <taxon>Strongyloididae</taxon>
        <taxon>Strongyloides</taxon>
    </lineage>
</organism>
<evidence type="ECO:0000313" key="7">
    <source>
        <dbReference type="WormBase" id="SRAE_2000472100"/>
    </source>
</evidence>
<evidence type="ECO:0000313" key="6">
    <source>
        <dbReference type="WBParaSite" id="SRAE_2000472100.1"/>
    </source>
</evidence>
<dbReference type="OMA" id="RIKESIY"/>
<protein>
    <submittedName>
        <fullName evidence="4 6">Sulfotransferase 6B1</fullName>
    </submittedName>
</protein>
<dbReference type="GeneID" id="36382453"/>
<dbReference type="CTD" id="36382453"/>
<dbReference type="STRING" id="34506.A0A090LR52"/>
<dbReference type="SUPFAM" id="SSF52540">
    <property type="entry name" value="P-loop containing nucleoside triphosphate hydrolases"/>
    <property type="match status" value="1"/>
</dbReference>
<dbReference type="WBParaSite" id="SRAE_2000472100.1">
    <property type="protein sequence ID" value="SRAE_2000472100.1"/>
    <property type="gene ID" value="WBGene00264960"/>
</dbReference>
<feature type="domain" description="Sulfotransferase" evidence="3">
    <location>
        <begin position="64"/>
        <end position="302"/>
    </location>
</feature>
<dbReference type="GO" id="GO:0008146">
    <property type="term" value="F:sulfotransferase activity"/>
    <property type="evidence" value="ECO:0007669"/>
    <property type="project" value="InterPro"/>
</dbReference>
<evidence type="ECO:0000256" key="1">
    <source>
        <dbReference type="ARBA" id="ARBA00005771"/>
    </source>
</evidence>
<dbReference type="InterPro" id="IPR027417">
    <property type="entry name" value="P-loop_NTPase"/>
</dbReference>
<dbReference type="Pfam" id="PF00685">
    <property type="entry name" value="Sulfotransfer_1"/>
    <property type="match status" value="1"/>
</dbReference>
<dbReference type="Proteomes" id="UP000035682">
    <property type="component" value="Unplaced"/>
</dbReference>
<dbReference type="WormBase" id="SRAE_2000472100">
    <property type="protein sequence ID" value="SRP08825"/>
    <property type="gene ID" value="WBGene00264960"/>
</dbReference>
<keyword evidence="2 4" id="KW-0808">Transferase</keyword>
<reference evidence="4 5" key="1">
    <citation type="submission" date="2014-09" db="EMBL/GenBank/DDBJ databases">
        <authorList>
            <person name="Martin A.A."/>
        </authorList>
    </citation>
    <scope>NUCLEOTIDE SEQUENCE</scope>
    <source>
        <strain evidence="5">ED321</strain>
        <strain evidence="4">ED321 Heterogonic</strain>
    </source>
</reference>